<dbReference type="PANTHER" id="PTHR30600">
    <property type="entry name" value="CYTOCHROME C PEROXIDASE-RELATED"/>
    <property type="match status" value="1"/>
</dbReference>
<evidence type="ECO:0000313" key="11">
    <source>
        <dbReference type="Proteomes" id="UP000029843"/>
    </source>
</evidence>
<gene>
    <name evidence="10" type="ORF">ND2E_0781</name>
</gene>
<dbReference type="PANTHER" id="PTHR30600:SF10">
    <property type="entry name" value="BLL6722 PROTEIN"/>
    <property type="match status" value="1"/>
</dbReference>
<sequence>MLAMPINTLMLKPQKKVKLVLLSVVMFTLPLLTLSGCNSDNSSSEGVEDTMPVSTQSAQATDNNNNQAPIAFDDVVVLQSNETITITLVATDNENSPLTFSIGNEPENGAISQNENIIIYTTHNNFIGSDNFTFIANDGDDNSNIATISIEVLSPSLTTTLLDGSIVDTAMLVSLGNQLYHDTNLSTPIGQSCANCHDLNSGFDDPNTANPTSVGADGRSFGTRNYPTASYSAHIPEPQNRIAGGPQGLIGGLFLDGRAASLEEQAKGPFLNPIEMGNASVNEVISKIAQSSYATEFELLFGEGIFLDTERAYNYVADAIAAFERSPVFSPFTSKFDRVQAGIATFTSAERQGQDIFNNKGDCRRCHSTNAATAIAETNTPEIFSDFSYKNIGVPSNPLLPAFIEDPLFIDLGLGAQSGNDRNNGQFRVSTLRNIANRAPYMHNGVFSSLSEVINFYNTRDTSFTDVPEVNQNIDQGGRIGELNLTDNEIENLIAFLETLTDE</sequence>
<keyword evidence="10" id="KW-0575">Peroxidase</keyword>
<evidence type="ECO:0000256" key="8">
    <source>
        <dbReference type="SAM" id="MobiDB-lite"/>
    </source>
</evidence>
<evidence type="ECO:0000256" key="2">
    <source>
        <dbReference type="ARBA" id="ARBA00022617"/>
    </source>
</evidence>
<protein>
    <submittedName>
        <fullName evidence="10">Di-heme cytochrome c peroxidase</fullName>
    </submittedName>
</protein>
<dbReference type="PROSITE" id="PS51007">
    <property type="entry name" value="CYTC"/>
    <property type="match status" value="2"/>
</dbReference>
<keyword evidence="4" id="KW-0732">Signal</keyword>
<name>A0A099K782_COLPS</name>
<organism evidence="10 11">
    <name type="scientific">Colwellia psychrerythraea</name>
    <name type="common">Vibrio psychroerythus</name>
    <dbReference type="NCBI Taxonomy" id="28229"/>
    <lineage>
        <taxon>Bacteria</taxon>
        <taxon>Pseudomonadati</taxon>
        <taxon>Pseudomonadota</taxon>
        <taxon>Gammaproteobacteria</taxon>
        <taxon>Alteromonadales</taxon>
        <taxon>Colwelliaceae</taxon>
        <taxon>Colwellia</taxon>
    </lineage>
</organism>
<dbReference type="SUPFAM" id="SSF46626">
    <property type="entry name" value="Cytochrome c"/>
    <property type="match status" value="2"/>
</dbReference>
<reference evidence="10 11" key="1">
    <citation type="submission" date="2014-08" db="EMBL/GenBank/DDBJ databases">
        <title>Genomic and Phenotypic Diversity of Colwellia psychrerythraea strains from Disparate Marine Basins.</title>
        <authorList>
            <person name="Techtmann S.M."/>
            <person name="Stelling S.C."/>
            <person name="Utturkar S.M."/>
            <person name="Alshibli N."/>
            <person name="Harris A."/>
            <person name="Brown S.D."/>
            <person name="Hazen T.C."/>
        </authorList>
    </citation>
    <scope>NUCLEOTIDE SEQUENCE [LARGE SCALE GENOMIC DNA]</scope>
    <source>
        <strain evidence="10 11">ND2E</strain>
    </source>
</reference>
<keyword evidence="6 7" id="KW-0408">Iron</keyword>
<dbReference type="Gene3D" id="1.10.760.10">
    <property type="entry name" value="Cytochrome c-like domain"/>
    <property type="match status" value="2"/>
</dbReference>
<dbReference type="PATRIC" id="fig|28229.4.peg.4273"/>
<evidence type="ECO:0000256" key="1">
    <source>
        <dbReference type="ARBA" id="ARBA00004196"/>
    </source>
</evidence>
<dbReference type="Pfam" id="PF03150">
    <property type="entry name" value="CCP_MauG"/>
    <property type="match status" value="1"/>
</dbReference>
<dbReference type="GO" id="GO:0046872">
    <property type="term" value="F:metal ion binding"/>
    <property type="evidence" value="ECO:0007669"/>
    <property type="project" value="UniProtKB-KW"/>
</dbReference>
<feature type="region of interest" description="Disordered" evidence="8">
    <location>
        <begin position="40"/>
        <end position="63"/>
    </location>
</feature>
<keyword evidence="2 7" id="KW-0349">Heme</keyword>
<evidence type="ECO:0000256" key="4">
    <source>
        <dbReference type="ARBA" id="ARBA00022729"/>
    </source>
</evidence>
<evidence type="ECO:0000256" key="3">
    <source>
        <dbReference type="ARBA" id="ARBA00022723"/>
    </source>
</evidence>
<keyword evidence="5" id="KW-0560">Oxidoreductase</keyword>
<dbReference type="InterPro" id="IPR009056">
    <property type="entry name" value="Cyt_c-like_dom"/>
</dbReference>
<evidence type="ECO:0000259" key="9">
    <source>
        <dbReference type="PROSITE" id="PS51007"/>
    </source>
</evidence>
<feature type="domain" description="Cytochrome c" evidence="9">
    <location>
        <begin position="348"/>
        <end position="501"/>
    </location>
</feature>
<dbReference type="GO" id="GO:0009055">
    <property type="term" value="F:electron transfer activity"/>
    <property type="evidence" value="ECO:0007669"/>
    <property type="project" value="InterPro"/>
</dbReference>
<evidence type="ECO:0000256" key="6">
    <source>
        <dbReference type="ARBA" id="ARBA00023004"/>
    </source>
</evidence>
<dbReference type="EMBL" id="JQED01000056">
    <property type="protein sequence ID" value="KGJ86609.1"/>
    <property type="molecule type" value="Genomic_DNA"/>
</dbReference>
<dbReference type="GO" id="GO:0030313">
    <property type="term" value="C:cell envelope"/>
    <property type="evidence" value="ECO:0007669"/>
    <property type="project" value="UniProtKB-SubCell"/>
</dbReference>
<dbReference type="InterPro" id="IPR051395">
    <property type="entry name" value="Cytochrome_c_Peroxidase/MauG"/>
</dbReference>
<dbReference type="GO" id="GO:0020037">
    <property type="term" value="F:heme binding"/>
    <property type="evidence" value="ECO:0007669"/>
    <property type="project" value="InterPro"/>
</dbReference>
<evidence type="ECO:0000256" key="5">
    <source>
        <dbReference type="ARBA" id="ARBA00023002"/>
    </source>
</evidence>
<keyword evidence="3 7" id="KW-0479">Metal-binding</keyword>
<proteinExistence type="predicted"/>
<dbReference type="OrthoDB" id="9805202at2"/>
<evidence type="ECO:0000256" key="7">
    <source>
        <dbReference type="PROSITE-ProRule" id="PRU00433"/>
    </source>
</evidence>
<dbReference type="GO" id="GO:0004130">
    <property type="term" value="F:cytochrome-c peroxidase activity"/>
    <property type="evidence" value="ECO:0007669"/>
    <property type="project" value="TreeGrafter"/>
</dbReference>
<dbReference type="Pfam" id="PF17963">
    <property type="entry name" value="Big_9"/>
    <property type="match status" value="1"/>
</dbReference>
<dbReference type="InterPro" id="IPR004852">
    <property type="entry name" value="Di-haem_cyt_c_peroxidsae"/>
</dbReference>
<feature type="domain" description="Cytochrome c" evidence="9">
    <location>
        <begin position="171"/>
        <end position="292"/>
    </location>
</feature>
<comment type="subcellular location">
    <subcellularLocation>
        <location evidence="1">Cell envelope</location>
    </subcellularLocation>
</comment>
<feature type="compositionally biased region" description="Polar residues" evidence="8">
    <location>
        <begin position="52"/>
        <end position="63"/>
    </location>
</feature>
<accession>A0A099K782</accession>
<comment type="caution">
    <text evidence="10">The sequence shown here is derived from an EMBL/GenBank/DDBJ whole genome shotgun (WGS) entry which is preliminary data.</text>
</comment>
<dbReference type="Proteomes" id="UP000029843">
    <property type="component" value="Unassembled WGS sequence"/>
</dbReference>
<dbReference type="Gene3D" id="2.60.40.3440">
    <property type="match status" value="1"/>
</dbReference>
<dbReference type="InterPro" id="IPR036909">
    <property type="entry name" value="Cyt_c-like_dom_sf"/>
</dbReference>
<dbReference type="AlphaFoldDB" id="A0A099K782"/>
<evidence type="ECO:0000313" key="10">
    <source>
        <dbReference type="EMBL" id="KGJ86609.1"/>
    </source>
</evidence>